<dbReference type="InterPro" id="IPR038555">
    <property type="entry name" value="Zincin_1_sf"/>
</dbReference>
<dbReference type="SUPFAM" id="SSF55486">
    <property type="entry name" value="Metalloproteases ('zincins'), catalytic domain"/>
    <property type="match status" value="1"/>
</dbReference>
<evidence type="ECO:0000313" key="2">
    <source>
        <dbReference type="Proteomes" id="UP001595445"/>
    </source>
</evidence>
<dbReference type="CDD" id="cd12952">
    <property type="entry name" value="MMP_ACEL2062"/>
    <property type="match status" value="1"/>
</dbReference>
<dbReference type="EMBL" id="JBHRSM010000018">
    <property type="protein sequence ID" value="MFC3086517.1"/>
    <property type="molecule type" value="Genomic_DNA"/>
</dbReference>
<name>A0ABV7DVL2_9RHOB</name>
<protein>
    <submittedName>
        <fullName evidence="1">Metallopeptidase family protein</fullName>
    </submittedName>
</protein>
<organism evidence="1 2">
    <name type="scientific">Tabrizicola soli</name>
    <dbReference type="NCBI Taxonomy" id="2185115"/>
    <lineage>
        <taxon>Bacteria</taxon>
        <taxon>Pseudomonadati</taxon>
        <taxon>Pseudomonadota</taxon>
        <taxon>Alphaproteobacteria</taxon>
        <taxon>Rhodobacterales</taxon>
        <taxon>Paracoccaceae</taxon>
        <taxon>Tabrizicola</taxon>
    </lineage>
</organism>
<dbReference type="RefSeq" id="WP_197645106.1">
    <property type="nucleotide sequence ID" value="NZ_JAEACP010000013.1"/>
</dbReference>
<dbReference type="Proteomes" id="UP001595445">
    <property type="component" value="Unassembled WGS sequence"/>
</dbReference>
<dbReference type="Gene3D" id="3.30.2010.20">
    <property type="match status" value="1"/>
</dbReference>
<accession>A0ABV7DVL2</accession>
<dbReference type="InterPro" id="IPR010428">
    <property type="entry name" value="Zincin_1"/>
</dbReference>
<comment type="caution">
    <text evidence="1">The sequence shown here is derived from an EMBL/GenBank/DDBJ whole genome shotgun (WGS) entry which is preliminary data.</text>
</comment>
<sequence>MTNPSPDSIAPSLALLEQLAHEAISTLPASFRDPATHIRLRVEDFPEEEMLEELGVDDAFDLTGLYDGIPLTEKSTADQVTRPDVIWLFRRPILDEWAERGNVSLQELVSHVVIHELAHHFGWSDDDIATIDPWWE</sequence>
<keyword evidence="2" id="KW-1185">Reference proteome</keyword>
<reference evidence="2" key="1">
    <citation type="journal article" date="2019" name="Int. J. Syst. Evol. Microbiol.">
        <title>The Global Catalogue of Microorganisms (GCM) 10K type strain sequencing project: providing services to taxonomists for standard genome sequencing and annotation.</title>
        <authorList>
            <consortium name="The Broad Institute Genomics Platform"/>
            <consortium name="The Broad Institute Genome Sequencing Center for Infectious Disease"/>
            <person name="Wu L."/>
            <person name="Ma J."/>
        </authorList>
    </citation>
    <scope>NUCLEOTIDE SEQUENCE [LARGE SCALE GENOMIC DNA]</scope>
    <source>
        <strain evidence="2">KCTC 62102</strain>
    </source>
</reference>
<proteinExistence type="predicted"/>
<gene>
    <name evidence="1" type="ORF">ACFOD6_10715</name>
</gene>
<dbReference type="Pfam" id="PF06262">
    <property type="entry name" value="Zincin_1"/>
    <property type="match status" value="1"/>
</dbReference>
<evidence type="ECO:0000313" key="1">
    <source>
        <dbReference type="EMBL" id="MFC3086517.1"/>
    </source>
</evidence>